<sequence>MEGKMKDKLMFVGRRGMTVCLIMAAVFTAMKFMGALGDPAYTDLIKWDLLGFFGAKGMEYLPQMTGRKR</sequence>
<proteinExistence type="predicted"/>
<evidence type="ECO:0000313" key="1">
    <source>
        <dbReference type="EMBL" id="KKL83424.1"/>
    </source>
</evidence>
<comment type="caution">
    <text evidence="1">The sequence shown here is derived from an EMBL/GenBank/DDBJ whole genome shotgun (WGS) entry which is preliminary data.</text>
</comment>
<accession>A0A0F9FAM6</accession>
<dbReference type="AlphaFoldDB" id="A0A0F9FAM6"/>
<protein>
    <submittedName>
        <fullName evidence="1">Uncharacterized protein</fullName>
    </submittedName>
</protein>
<reference evidence="1" key="1">
    <citation type="journal article" date="2015" name="Nature">
        <title>Complex archaea that bridge the gap between prokaryotes and eukaryotes.</title>
        <authorList>
            <person name="Spang A."/>
            <person name="Saw J.H."/>
            <person name="Jorgensen S.L."/>
            <person name="Zaremba-Niedzwiedzka K."/>
            <person name="Martijn J."/>
            <person name="Lind A.E."/>
            <person name="van Eijk R."/>
            <person name="Schleper C."/>
            <person name="Guy L."/>
            <person name="Ettema T.J."/>
        </authorList>
    </citation>
    <scope>NUCLEOTIDE SEQUENCE</scope>
</reference>
<gene>
    <name evidence="1" type="ORF">LCGC14_1974840</name>
</gene>
<organism evidence="1">
    <name type="scientific">marine sediment metagenome</name>
    <dbReference type="NCBI Taxonomy" id="412755"/>
    <lineage>
        <taxon>unclassified sequences</taxon>
        <taxon>metagenomes</taxon>
        <taxon>ecological metagenomes</taxon>
    </lineage>
</organism>
<dbReference type="EMBL" id="LAZR01021981">
    <property type="protein sequence ID" value="KKL83424.1"/>
    <property type="molecule type" value="Genomic_DNA"/>
</dbReference>
<name>A0A0F9FAM6_9ZZZZ</name>